<protein>
    <submittedName>
        <fullName evidence="5">Carbohydrate-binding protein</fullName>
    </submittedName>
</protein>
<feature type="chain" id="PRO_5046990000" evidence="3">
    <location>
        <begin position="25"/>
        <end position="398"/>
    </location>
</feature>
<dbReference type="PROSITE" id="PS51762">
    <property type="entry name" value="GH16_2"/>
    <property type="match status" value="1"/>
</dbReference>
<feature type="region of interest" description="Disordered" evidence="2">
    <location>
        <begin position="303"/>
        <end position="350"/>
    </location>
</feature>
<feature type="compositionally biased region" description="Low complexity" evidence="2">
    <location>
        <begin position="316"/>
        <end position="325"/>
    </location>
</feature>
<evidence type="ECO:0000259" key="4">
    <source>
        <dbReference type="PROSITE" id="PS51762"/>
    </source>
</evidence>
<dbReference type="Gene3D" id="2.10.10.20">
    <property type="entry name" value="Carbohydrate-binding module superfamily 5/12"/>
    <property type="match status" value="1"/>
</dbReference>
<dbReference type="Proteomes" id="UP001596203">
    <property type="component" value="Unassembled WGS sequence"/>
</dbReference>
<keyword evidence="6" id="KW-1185">Reference proteome</keyword>
<dbReference type="SMART" id="SM00495">
    <property type="entry name" value="ChtBD3"/>
    <property type="match status" value="1"/>
</dbReference>
<dbReference type="InterPro" id="IPR003610">
    <property type="entry name" value="CBM5/12"/>
</dbReference>
<gene>
    <name evidence="5" type="ORF">ACFP2T_38090</name>
</gene>
<dbReference type="CDD" id="cd00413">
    <property type="entry name" value="Glyco_hydrolase_16"/>
    <property type="match status" value="1"/>
</dbReference>
<name>A0ABW1KKY5_9ACTN</name>
<proteinExistence type="predicted"/>
<dbReference type="Gene3D" id="2.60.120.200">
    <property type="match status" value="1"/>
</dbReference>
<accession>A0ABW1KKY5</accession>
<keyword evidence="1" id="KW-0378">Hydrolase</keyword>
<dbReference type="InterPro" id="IPR000757">
    <property type="entry name" value="Beta-glucanase-like"/>
</dbReference>
<dbReference type="RefSeq" id="WP_377430900.1">
    <property type="nucleotide sequence ID" value="NZ_JBHSPR010000054.1"/>
</dbReference>
<dbReference type="Pfam" id="PF00722">
    <property type="entry name" value="Glyco_hydro_16"/>
    <property type="match status" value="1"/>
</dbReference>
<keyword evidence="3" id="KW-0732">Signal</keyword>
<dbReference type="SUPFAM" id="SSF49899">
    <property type="entry name" value="Concanavalin A-like lectins/glucanases"/>
    <property type="match status" value="1"/>
</dbReference>
<organism evidence="5 6">
    <name type="scientific">Plantactinospora solaniradicis</name>
    <dbReference type="NCBI Taxonomy" id="1723736"/>
    <lineage>
        <taxon>Bacteria</taxon>
        <taxon>Bacillati</taxon>
        <taxon>Actinomycetota</taxon>
        <taxon>Actinomycetes</taxon>
        <taxon>Micromonosporales</taxon>
        <taxon>Micromonosporaceae</taxon>
        <taxon>Plantactinospora</taxon>
    </lineage>
</organism>
<sequence length="398" mass="42571">MSVTPTARSLAAGAAAVLAAGTLAGITATTAGATGAAAPAVAAANCGVLFDDFAYASSSDSAIPARGWTVRTNAGGPGVPGAAWPAANVSFPTDGGQKVLQLTAKTDGTAGGTSHAEFFHQRKFFEGTYASRVRFTDAPQSGPDGDHLVETFFTITPLDRPLDPNYGEIDFEYLPNGGWGEQGPIFYQTTWETYQNEPWQADNTHTAQRTSFAGWHDLVFTVRDGRVKYYVDGQQVADHGDRYYPETPMSINFNLWFIDLTGRTGSGLASYIQQVDYLYYADREVITTTEAKNRVAAYRASGTSHVDSVGSGGSCPTANPTTSPTTRPPTTPPTTRPPTTPPTTQPPVNCASAPAWAWGTVYLEGARVRHNGRLWQANWWTQGSEPGLTAQWRDLGPC</sequence>
<dbReference type="CDD" id="cd12215">
    <property type="entry name" value="ChiC_BD"/>
    <property type="match status" value="1"/>
</dbReference>
<dbReference type="EMBL" id="JBHSPR010000054">
    <property type="protein sequence ID" value="MFC6021961.1"/>
    <property type="molecule type" value="Genomic_DNA"/>
</dbReference>
<dbReference type="SUPFAM" id="SSF51055">
    <property type="entry name" value="Carbohydrate binding domain"/>
    <property type="match status" value="1"/>
</dbReference>
<evidence type="ECO:0000313" key="6">
    <source>
        <dbReference type="Proteomes" id="UP001596203"/>
    </source>
</evidence>
<feature type="compositionally biased region" description="Pro residues" evidence="2">
    <location>
        <begin position="326"/>
        <end position="345"/>
    </location>
</feature>
<evidence type="ECO:0000256" key="2">
    <source>
        <dbReference type="SAM" id="MobiDB-lite"/>
    </source>
</evidence>
<dbReference type="InterPro" id="IPR013320">
    <property type="entry name" value="ConA-like_dom_sf"/>
</dbReference>
<feature type="domain" description="GH16" evidence="4">
    <location>
        <begin position="31"/>
        <end position="283"/>
    </location>
</feature>
<dbReference type="Pfam" id="PF02839">
    <property type="entry name" value="CBM_5_12"/>
    <property type="match status" value="1"/>
</dbReference>
<evidence type="ECO:0000313" key="5">
    <source>
        <dbReference type="EMBL" id="MFC6021961.1"/>
    </source>
</evidence>
<evidence type="ECO:0000256" key="3">
    <source>
        <dbReference type="SAM" id="SignalP"/>
    </source>
</evidence>
<dbReference type="InterPro" id="IPR036573">
    <property type="entry name" value="CBM_sf_5/12"/>
</dbReference>
<evidence type="ECO:0000256" key="1">
    <source>
        <dbReference type="ARBA" id="ARBA00022801"/>
    </source>
</evidence>
<comment type="caution">
    <text evidence="5">The sequence shown here is derived from an EMBL/GenBank/DDBJ whole genome shotgun (WGS) entry which is preliminary data.</text>
</comment>
<reference evidence="6" key="1">
    <citation type="journal article" date="2019" name="Int. J. Syst. Evol. Microbiol.">
        <title>The Global Catalogue of Microorganisms (GCM) 10K type strain sequencing project: providing services to taxonomists for standard genome sequencing and annotation.</title>
        <authorList>
            <consortium name="The Broad Institute Genomics Platform"/>
            <consortium name="The Broad Institute Genome Sequencing Center for Infectious Disease"/>
            <person name="Wu L."/>
            <person name="Ma J."/>
        </authorList>
    </citation>
    <scope>NUCLEOTIDE SEQUENCE [LARGE SCALE GENOMIC DNA]</scope>
    <source>
        <strain evidence="6">ZS-35-S2</strain>
    </source>
</reference>
<feature type="signal peptide" evidence="3">
    <location>
        <begin position="1"/>
        <end position="24"/>
    </location>
</feature>